<accession>A0ABS5SEC7</accession>
<evidence type="ECO:0000313" key="3">
    <source>
        <dbReference type="Proteomes" id="UP000756860"/>
    </source>
</evidence>
<name>A0ABS5SEC7_9BACT</name>
<keyword evidence="3" id="KW-1185">Reference proteome</keyword>
<feature type="transmembrane region" description="Helical" evidence="1">
    <location>
        <begin position="50"/>
        <end position="74"/>
    </location>
</feature>
<feature type="transmembrane region" description="Helical" evidence="1">
    <location>
        <begin position="7"/>
        <end position="30"/>
    </location>
</feature>
<reference evidence="2 3" key="1">
    <citation type="submission" date="2021-05" db="EMBL/GenBank/DDBJ databases">
        <title>The draft genome of Geobacter luticola JCM 17780.</title>
        <authorList>
            <person name="Xu Z."/>
            <person name="Masuda Y."/>
            <person name="Itoh H."/>
            <person name="Senoo K."/>
        </authorList>
    </citation>
    <scope>NUCLEOTIDE SEQUENCE [LARGE SCALE GENOMIC DNA]</scope>
    <source>
        <strain evidence="2 3">JCM 17780</strain>
    </source>
</reference>
<feature type="transmembrane region" description="Helical" evidence="1">
    <location>
        <begin position="86"/>
        <end position="105"/>
    </location>
</feature>
<gene>
    <name evidence="2" type="ORF">KI810_11690</name>
</gene>
<sequence length="119" mass="13759">MTKPKALLLAGFTLWPIVYMFLFMAFMFSQVFIGMDNPAQGDGMPLAFKIIFPLHFLTMLEIFVLIAVYIWHIFKTDVIAQDKKALWAVVIFLGNMVAMPVYWWLYIWKQAGESGANRT</sequence>
<dbReference type="EMBL" id="JAHCVK010000005">
    <property type="protein sequence ID" value="MBT0653721.1"/>
    <property type="molecule type" value="Genomic_DNA"/>
</dbReference>
<proteinExistence type="predicted"/>
<keyword evidence="1" id="KW-0472">Membrane</keyword>
<evidence type="ECO:0000256" key="1">
    <source>
        <dbReference type="SAM" id="Phobius"/>
    </source>
</evidence>
<keyword evidence="1" id="KW-1133">Transmembrane helix</keyword>
<dbReference type="Proteomes" id="UP000756860">
    <property type="component" value="Unassembled WGS sequence"/>
</dbReference>
<organism evidence="2 3">
    <name type="scientific">Geomobilimonas luticola</name>
    <dbReference type="NCBI Taxonomy" id="1114878"/>
    <lineage>
        <taxon>Bacteria</taxon>
        <taxon>Pseudomonadati</taxon>
        <taxon>Thermodesulfobacteriota</taxon>
        <taxon>Desulfuromonadia</taxon>
        <taxon>Geobacterales</taxon>
        <taxon>Geobacteraceae</taxon>
        <taxon>Geomobilimonas</taxon>
    </lineage>
</organism>
<protein>
    <submittedName>
        <fullName evidence="2">Uncharacterized protein</fullName>
    </submittedName>
</protein>
<evidence type="ECO:0000313" key="2">
    <source>
        <dbReference type="EMBL" id="MBT0653721.1"/>
    </source>
</evidence>
<keyword evidence="1" id="KW-0812">Transmembrane</keyword>
<comment type="caution">
    <text evidence="2">The sequence shown here is derived from an EMBL/GenBank/DDBJ whole genome shotgun (WGS) entry which is preliminary data.</text>
</comment>
<dbReference type="RefSeq" id="WP_214175728.1">
    <property type="nucleotide sequence ID" value="NZ_JAHCVK010000005.1"/>
</dbReference>